<dbReference type="RefSeq" id="WP_323259961.1">
    <property type="nucleotide sequence ID" value="NZ_JAYGIE010000010.1"/>
</dbReference>
<evidence type="ECO:0000313" key="4">
    <source>
        <dbReference type="Proteomes" id="UP001301388"/>
    </source>
</evidence>
<feature type="repeat" description="TPR" evidence="1">
    <location>
        <begin position="253"/>
        <end position="286"/>
    </location>
</feature>
<evidence type="ECO:0000256" key="1">
    <source>
        <dbReference type="PROSITE-ProRule" id="PRU00339"/>
    </source>
</evidence>
<dbReference type="Pfam" id="PF12770">
    <property type="entry name" value="CHAT"/>
    <property type="match status" value="1"/>
</dbReference>
<dbReference type="Gene3D" id="1.25.40.10">
    <property type="entry name" value="Tetratricopeptide repeat domain"/>
    <property type="match status" value="3"/>
</dbReference>
<evidence type="ECO:0000259" key="2">
    <source>
        <dbReference type="Pfam" id="PF12770"/>
    </source>
</evidence>
<reference evidence="3 4" key="1">
    <citation type="submission" date="2023-12" db="EMBL/GenBank/DDBJ databases">
        <title>Baltic Sea Cyanobacteria.</title>
        <authorList>
            <person name="Delbaje E."/>
            <person name="Fewer D.P."/>
            <person name="Shishido T.K."/>
        </authorList>
    </citation>
    <scope>NUCLEOTIDE SEQUENCE [LARGE SCALE GENOMIC DNA]</scope>
    <source>
        <strain evidence="3 4">UHCC 0370</strain>
    </source>
</reference>
<evidence type="ECO:0000313" key="3">
    <source>
        <dbReference type="EMBL" id="MEA5476751.1"/>
    </source>
</evidence>
<comment type="caution">
    <text evidence="3">The sequence shown here is derived from an EMBL/GenBank/DDBJ whole genome shotgun (WGS) entry which is preliminary data.</text>
</comment>
<dbReference type="Proteomes" id="UP001301388">
    <property type="component" value="Unassembled WGS sequence"/>
</dbReference>
<gene>
    <name evidence="3" type="ORF">VB774_03875</name>
</gene>
<accession>A0ABU5TFA6</accession>
<dbReference type="InterPro" id="IPR019734">
    <property type="entry name" value="TPR_rpt"/>
</dbReference>
<feature type="repeat" description="TPR" evidence="1">
    <location>
        <begin position="290"/>
        <end position="323"/>
    </location>
</feature>
<dbReference type="InterPro" id="IPR024983">
    <property type="entry name" value="CHAT_dom"/>
</dbReference>
<dbReference type="Pfam" id="PF13424">
    <property type="entry name" value="TPR_12"/>
    <property type="match status" value="2"/>
</dbReference>
<keyword evidence="4" id="KW-1185">Reference proteome</keyword>
<feature type="domain" description="CHAT" evidence="2">
    <location>
        <begin position="577"/>
        <end position="876"/>
    </location>
</feature>
<sequence length="878" mass="98250">MNLRSRYGLSLSAISLVVCPFLVSVVTLPEVVFGAEVQEESSHTSLISGGIINIEEQIKKNNEKIAYYERMLSTYKKAGHQNVQLIALKNLCRLHTSIPKAFEYCKQAIAIAEQIGDLKSKDEMVVSIDDIGWKATGAGDNAYSSLNLAEALKSHHQALEIYKFLNNKYRESYNLAYLGNTYDLLGQHTKALQLLLEALDIAREKNYPGNECLILGFLGELYHYSLRQYSKALEYNQKALSICQELGNMSLASFNLSNMGLAFIELNQPLRALEAFQEALDIESGDNAKSYALYGLGMTYSKLGRLSEAIDTLLQSVSTSRRAENIWVERESLSTIGDLLNQQKQVELSIIFYKEAVNTTEKIRKNLRVLSREEQQTYTKTVENTYRNLADLLLKQDRILEAQQVLDLLKVEELNDYLKNVRANDQTAQGVDLQSPEQNIIAFSNELTSLQQLDTITPAQKQRLSELTNQEINRNEQFNAFLQTPLIQKQLEELRRIEKAENVDIEKFNRLRSNLRKVKNAVILYPLILEDRLELIIITANTPPIRKTTKIKREQLNTAIAGFLSNLRDPSSADVEKDAQQLYEWIIKPFEAELQQANIQTIIYAPDGQLRYIPLAALHDGKQWLVEKYRINNITASSLTDFTPRDYSELPSVLAAAATNSHNIKLGDRTIPFGALPATKTEVEAIATLLPKTTTLIDQQFSKNVTLQEMKRNTIIHLATHGYFAVGRAEDSFIIFGDGDKATLTDIANWSLTNVSLVVLSACETAIGGKLGSGVEILGLGYRIQDAGAGAAIASLWKVSDDGTSELMQKLYKNLSQKNISSSEALRQAQIAMIRSNKKATSSDRANLRIVGTVPSPSVGQLSHPFYWSAFILIGNGF</sequence>
<keyword evidence="1" id="KW-0802">TPR repeat</keyword>
<dbReference type="SUPFAM" id="SSF48452">
    <property type="entry name" value="TPR-like"/>
    <property type="match status" value="2"/>
</dbReference>
<organism evidence="3 4">
    <name type="scientific">Pseudanabaena galeata UHCC 0370</name>
    <dbReference type="NCBI Taxonomy" id="3110310"/>
    <lineage>
        <taxon>Bacteria</taxon>
        <taxon>Bacillati</taxon>
        <taxon>Cyanobacteriota</taxon>
        <taxon>Cyanophyceae</taxon>
        <taxon>Pseudanabaenales</taxon>
        <taxon>Pseudanabaenaceae</taxon>
        <taxon>Pseudanabaena</taxon>
    </lineage>
</organism>
<protein>
    <submittedName>
        <fullName evidence="3">CHAT domain-containing protein</fullName>
    </submittedName>
</protein>
<dbReference type="PANTHER" id="PTHR10098">
    <property type="entry name" value="RAPSYN-RELATED"/>
    <property type="match status" value="1"/>
</dbReference>
<dbReference type="InterPro" id="IPR011990">
    <property type="entry name" value="TPR-like_helical_dom_sf"/>
</dbReference>
<dbReference type="SMART" id="SM00028">
    <property type="entry name" value="TPR"/>
    <property type="match status" value="5"/>
</dbReference>
<dbReference type="EMBL" id="JAYGIE010000010">
    <property type="protein sequence ID" value="MEA5476751.1"/>
    <property type="molecule type" value="Genomic_DNA"/>
</dbReference>
<proteinExistence type="predicted"/>
<dbReference type="PROSITE" id="PS50005">
    <property type="entry name" value="TPR"/>
    <property type="match status" value="2"/>
</dbReference>
<dbReference type="Pfam" id="PF13181">
    <property type="entry name" value="TPR_8"/>
    <property type="match status" value="1"/>
</dbReference>
<name>A0ABU5TFA6_9CYAN</name>